<dbReference type="SUPFAM" id="SSF47413">
    <property type="entry name" value="lambda repressor-like DNA-binding domains"/>
    <property type="match status" value="1"/>
</dbReference>
<dbReference type="Proteomes" id="UP000321577">
    <property type="component" value="Unassembled WGS sequence"/>
</dbReference>
<reference evidence="2 3" key="1">
    <citation type="submission" date="2019-07" db="EMBL/GenBank/DDBJ databases">
        <title>Whole genome shotgun sequence of Brevifollis gellanilyticus NBRC 108608.</title>
        <authorList>
            <person name="Hosoyama A."/>
            <person name="Uohara A."/>
            <person name="Ohji S."/>
            <person name="Ichikawa N."/>
        </authorList>
    </citation>
    <scope>NUCLEOTIDE SEQUENCE [LARGE SCALE GENOMIC DNA]</scope>
    <source>
        <strain evidence="2 3">NBRC 108608</strain>
    </source>
</reference>
<dbReference type="InterPro" id="IPR010982">
    <property type="entry name" value="Lambda_DNA-bd_dom_sf"/>
</dbReference>
<dbReference type="CDD" id="cd00093">
    <property type="entry name" value="HTH_XRE"/>
    <property type="match status" value="1"/>
</dbReference>
<evidence type="ECO:0008006" key="4">
    <source>
        <dbReference type="Google" id="ProtNLM"/>
    </source>
</evidence>
<dbReference type="RefSeq" id="WP_146849364.1">
    <property type="nucleotide sequence ID" value="NZ_BKAG01000006.1"/>
</dbReference>
<evidence type="ECO:0000313" key="2">
    <source>
        <dbReference type="EMBL" id="GEP41869.1"/>
    </source>
</evidence>
<comment type="caution">
    <text evidence="2">The sequence shown here is derived from an EMBL/GenBank/DDBJ whole genome shotgun (WGS) entry which is preliminary data.</text>
</comment>
<dbReference type="PANTHER" id="PTHR34475:SF1">
    <property type="entry name" value="CYTOSKELETON PROTEIN RODZ"/>
    <property type="match status" value="1"/>
</dbReference>
<dbReference type="Gene3D" id="1.10.260.40">
    <property type="entry name" value="lambda repressor-like DNA-binding domains"/>
    <property type="match status" value="1"/>
</dbReference>
<gene>
    <name evidence="2" type="ORF">BGE01nite_11600</name>
</gene>
<keyword evidence="3" id="KW-1185">Reference proteome</keyword>
<keyword evidence="1" id="KW-0472">Membrane</keyword>
<dbReference type="EMBL" id="BKAG01000006">
    <property type="protein sequence ID" value="GEP41869.1"/>
    <property type="molecule type" value="Genomic_DNA"/>
</dbReference>
<protein>
    <recommendedName>
        <fullName evidence="4">HTH cro/C1-type domain-containing protein</fullName>
    </recommendedName>
</protein>
<dbReference type="OrthoDB" id="192138at2"/>
<keyword evidence="1" id="KW-1133">Transmembrane helix</keyword>
<accession>A0A512M564</accession>
<dbReference type="AlphaFoldDB" id="A0A512M564"/>
<evidence type="ECO:0000313" key="3">
    <source>
        <dbReference type="Proteomes" id="UP000321577"/>
    </source>
</evidence>
<dbReference type="PANTHER" id="PTHR34475">
    <property type="match status" value="1"/>
</dbReference>
<organism evidence="2 3">
    <name type="scientific">Brevifollis gellanilyticus</name>
    <dbReference type="NCBI Taxonomy" id="748831"/>
    <lineage>
        <taxon>Bacteria</taxon>
        <taxon>Pseudomonadati</taxon>
        <taxon>Verrucomicrobiota</taxon>
        <taxon>Verrucomicrobiia</taxon>
        <taxon>Verrucomicrobiales</taxon>
        <taxon>Verrucomicrobiaceae</taxon>
    </lineage>
</organism>
<dbReference type="Pfam" id="PF13413">
    <property type="entry name" value="HTH_25"/>
    <property type="match status" value="1"/>
</dbReference>
<dbReference type="InterPro" id="IPR050400">
    <property type="entry name" value="Bact_Cytoskel_RodZ"/>
</dbReference>
<proteinExistence type="predicted"/>
<dbReference type="InterPro" id="IPR001387">
    <property type="entry name" value="Cro/C1-type_HTH"/>
</dbReference>
<keyword evidence="1" id="KW-0812">Transmembrane</keyword>
<name>A0A512M564_9BACT</name>
<sequence>MLTPIGQTLKASREARGLSLPDVAYKTRIPVSRLVLLEQDNYAALGGMTYARSFLRHYSQFLGVDASEMLHDLPSGVLGGPRDYRYLLENHGDWVPPKNVRRYASRPNLKVRARRSPVPAGLFIFVLVLIGTGIWGKYVADDRLAAEEAAKSAPALPAPSTPLKPLAATSVQVPQVKTDLQPPIKILKAIPVPEDEPVQGSAGNSSRVE</sequence>
<dbReference type="GO" id="GO:0003677">
    <property type="term" value="F:DNA binding"/>
    <property type="evidence" value="ECO:0007669"/>
    <property type="project" value="InterPro"/>
</dbReference>
<feature type="transmembrane region" description="Helical" evidence="1">
    <location>
        <begin position="118"/>
        <end position="136"/>
    </location>
</feature>
<evidence type="ECO:0000256" key="1">
    <source>
        <dbReference type="SAM" id="Phobius"/>
    </source>
</evidence>